<dbReference type="InterPro" id="IPR009078">
    <property type="entry name" value="Ferritin-like_SF"/>
</dbReference>
<dbReference type="EMBL" id="CAKXAJ010007933">
    <property type="protein sequence ID" value="CAH2210649.1"/>
    <property type="molecule type" value="Genomic_DNA"/>
</dbReference>
<dbReference type="AlphaFoldDB" id="A0A8S4QIT3"/>
<keyword evidence="3" id="KW-1185">Reference proteome</keyword>
<evidence type="ECO:0000313" key="2">
    <source>
        <dbReference type="EMBL" id="CAH2210649.1"/>
    </source>
</evidence>
<dbReference type="InterPro" id="IPR008331">
    <property type="entry name" value="Ferritin_DPS_dom"/>
</dbReference>
<sequence length="81" mass="9057">GAHFSKDSVNRPGFAKMFFDASSEEREHALKLIEYLLMRGELTTNVTSLITIRCCSLLQPSKLVPESQHAAQVAEDFWDSG</sequence>
<dbReference type="PROSITE" id="PS50905">
    <property type="entry name" value="FERRITIN_LIKE"/>
    <property type="match status" value="1"/>
</dbReference>
<proteinExistence type="predicted"/>
<gene>
    <name evidence="2" type="primary">jg20597</name>
    <name evidence="2" type="ORF">PAEG_LOCUS2539</name>
</gene>
<organism evidence="2 3">
    <name type="scientific">Pararge aegeria aegeria</name>
    <dbReference type="NCBI Taxonomy" id="348720"/>
    <lineage>
        <taxon>Eukaryota</taxon>
        <taxon>Metazoa</taxon>
        <taxon>Ecdysozoa</taxon>
        <taxon>Arthropoda</taxon>
        <taxon>Hexapoda</taxon>
        <taxon>Insecta</taxon>
        <taxon>Pterygota</taxon>
        <taxon>Neoptera</taxon>
        <taxon>Endopterygota</taxon>
        <taxon>Lepidoptera</taxon>
        <taxon>Glossata</taxon>
        <taxon>Ditrysia</taxon>
        <taxon>Papilionoidea</taxon>
        <taxon>Nymphalidae</taxon>
        <taxon>Satyrinae</taxon>
        <taxon>Satyrini</taxon>
        <taxon>Parargina</taxon>
        <taxon>Pararge</taxon>
    </lineage>
</organism>
<dbReference type="Gene3D" id="1.20.1260.10">
    <property type="match status" value="1"/>
</dbReference>
<accession>A0A8S4QIT3</accession>
<dbReference type="GO" id="GO:0008199">
    <property type="term" value="F:ferric iron binding"/>
    <property type="evidence" value="ECO:0007669"/>
    <property type="project" value="InterPro"/>
</dbReference>
<dbReference type="Pfam" id="PF00210">
    <property type="entry name" value="Ferritin"/>
    <property type="match status" value="1"/>
</dbReference>
<evidence type="ECO:0000313" key="3">
    <source>
        <dbReference type="Proteomes" id="UP000838756"/>
    </source>
</evidence>
<protein>
    <submittedName>
        <fullName evidence="2">Jg20597 protein</fullName>
    </submittedName>
</protein>
<dbReference type="SUPFAM" id="SSF47240">
    <property type="entry name" value="Ferritin-like"/>
    <property type="match status" value="1"/>
</dbReference>
<dbReference type="InterPro" id="IPR009040">
    <property type="entry name" value="Ferritin-like_diiron"/>
</dbReference>
<dbReference type="OrthoDB" id="186462at2759"/>
<evidence type="ECO:0000259" key="1">
    <source>
        <dbReference type="PROSITE" id="PS50905"/>
    </source>
</evidence>
<feature type="domain" description="Ferritin-like diiron" evidence="1">
    <location>
        <begin position="1"/>
        <end position="81"/>
    </location>
</feature>
<comment type="caution">
    <text evidence="2">The sequence shown here is derived from an EMBL/GenBank/DDBJ whole genome shotgun (WGS) entry which is preliminary data.</text>
</comment>
<dbReference type="InterPro" id="IPR012347">
    <property type="entry name" value="Ferritin-like"/>
</dbReference>
<dbReference type="Proteomes" id="UP000838756">
    <property type="component" value="Unassembled WGS sequence"/>
</dbReference>
<feature type="non-terminal residue" evidence="2">
    <location>
        <position position="1"/>
    </location>
</feature>
<name>A0A8S4QIT3_9NEOP</name>
<reference evidence="2" key="1">
    <citation type="submission" date="2022-03" db="EMBL/GenBank/DDBJ databases">
        <authorList>
            <person name="Lindestad O."/>
        </authorList>
    </citation>
    <scope>NUCLEOTIDE SEQUENCE</scope>
</reference>